<gene>
    <name evidence="4" type="ORF">GXY80_04290</name>
</gene>
<dbReference type="SUPFAM" id="SSF52218">
    <property type="entry name" value="Flavoproteins"/>
    <property type="match status" value="1"/>
</dbReference>
<dbReference type="InterPro" id="IPR005025">
    <property type="entry name" value="FMN_Rdtase-like_dom"/>
</dbReference>
<keyword evidence="1" id="KW-0285">Flavoprotein</keyword>
<dbReference type="PANTHER" id="PTHR43278:SF4">
    <property type="entry name" value="NAD(P)H-DEPENDENT FMN-CONTAINING OXIDOREDUCTASE YWQN-RELATED"/>
    <property type="match status" value="1"/>
</dbReference>
<reference evidence="4" key="2">
    <citation type="submission" date="2020-01" db="EMBL/GenBank/DDBJ databases">
        <authorList>
            <person name="Campanaro S."/>
        </authorList>
    </citation>
    <scope>NUCLEOTIDE SEQUENCE</scope>
    <source>
        <strain evidence="4">AS06rmzACSIP_7</strain>
    </source>
</reference>
<evidence type="ECO:0000256" key="1">
    <source>
        <dbReference type="ARBA" id="ARBA00022630"/>
    </source>
</evidence>
<dbReference type="GO" id="GO:0016491">
    <property type="term" value="F:oxidoreductase activity"/>
    <property type="evidence" value="ECO:0007669"/>
    <property type="project" value="InterPro"/>
</dbReference>
<comment type="caution">
    <text evidence="4">The sequence shown here is derived from an EMBL/GenBank/DDBJ whole genome shotgun (WGS) entry which is preliminary data.</text>
</comment>
<dbReference type="Pfam" id="PF03358">
    <property type="entry name" value="FMN_red"/>
    <property type="match status" value="1"/>
</dbReference>
<dbReference type="PANTHER" id="PTHR43278">
    <property type="entry name" value="NAD(P)H-DEPENDENT FMN-CONTAINING OXIDOREDUCTASE YWQN-RELATED"/>
    <property type="match status" value="1"/>
</dbReference>
<organism evidence="4 5">
    <name type="scientific">Syntrophorhabdus aromaticivorans</name>
    <dbReference type="NCBI Taxonomy" id="328301"/>
    <lineage>
        <taxon>Bacteria</taxon>
        <taxon>Pseudomonadati</taxon>
        <taxon>Thermodesulfobacteriota</taxon>
        <taxon>Syntrophorhabdia</taxon>
        <taxon>Syntrophorhabdales</taxon>
        <taxon>Syntrophorhabdaceae</taxon>
        <taxon>Syntrophorhabdus</taxon>
    </lineage>
</organism>
<name>A0A351U3S5_9BACT</name>
<evidence type="ECO:0000313" key="4">
    <source>
        <dbReference type="EMBL" id="NLW34690.1"/>
    </source>
</evidence>
<dbReference type="InterPro" id="IPR051796">
    <property type="entry name" value="ISF_SsuE-like"/>
</dbReference>
<evidence type="ECO:0000256" key="2">
    <source>
        <dbReference type="ARBA" id="ARBA00022643"/>
    </source>
</evidence>
<feature type="domain" description="NADPH-dependent FMN reductase-like" evidence="3">
    <location>
        <begin position="1"/>
        <end position="127"/>
    </location>
</feature>
<dbReference type="InterPro" id="IPR029039">
    <property type="entry name" value="Flavoprotein-like_sf"/>
</dbReference>
<dbReference type="EMBL" id="JAAYEE010000073">
    <property type="protein sequence ID" value="NLW34690.1"/>
    <property type="molecule type" value="Genomic_DNA"/>
</dbReference>
<reference evidence="4" key="1">
    <citation type="journal article" date="2020" name="Biotechnol. Biofuels">
        <title>New insights from the biogas microbiome by comprehensive genome-resolved metagenomics of nearly 1600 species originating from multiple anaerobic digesters.</title>
        <authorList>
            <person name="Campanaro S."/>
            <person name="Treu L."/>
            <person name="Rodriguez-R L.M."/>
            <person name="Kovalovszki A."/>
            <person name="Ziels R.M."/>
            <person name="Maus I."/>
            <person name="Zhu X."/>
            <person name="Kougias P.G."/>
            <person name="Basile A."/>
            <person name="Luo G."/>
            <person name="Schluter A."/>
            <person name="Konstantinidis K.T."/>
            <person name="Angelidaki I."/>
        </authorList>
    </citation>
    <scope>NUCLEOTIDE SEQUENCE</scope>
    <source>
        <strain evidence="4">AS06rmzACSIP_7</strain>
    </source>
</reference>
<dbReference type="STRING" id="909663.GCA_000512235_02305"/>
<proteinExistence type="predicted"/>
<protein>
    <submittedName>
        <fullName evidence="4">Flavodoxin family protein</fullName>
    </submittedName>
</protein>
<sequence length="190" mass="20857">MNIVAFHGSPRAGGNTEILLRETLKAVNPLEHSVCLFTLNGMDIKPCRNCGDCDDSGTCTIHDEMENIYDALRRADRVIVASPIFFFGLSAQTKIMIDRCQAFWCEKYLLKKPIPPGAYSRKGLLLLVGGMKNHTGVICGEATAKAFFRSVNVQEHETLSFLGVDRKGAIIDHPTALQEGFDAGKRLVGT</sequence>
<dbReference type="AlphaFoldDB" id="A0A351U3S5"/>
<dbReference type="Proteomes" id="UP000777265">
    <property type="component" value="Unassembled WGS sequence"/>
</dbReference>
<dbReference type="Gene3D" id="3.40.50.360">
    <property type="match status" value="1"/>
</dbReference>
<evidence type="ECO:0000259" key="3">
    <source>
        <dbReference type="Pfam" id="PF03358"/>
    </source>
</evidence>
<evidence type="ECO:0000313" key="5">
    <source>
        <dbReference type="Proteomes" id="UP000777265"/>
    </source>
</evidence>
<keyword evidence="2" id="KW-0288">FMN</keyword>
<accession>A0A351U3S5</accession>